<keyword evidence="7" id="KW-0539">Nucleus</keyword>
<dbReference type="PANTHER" id="PTHR22930:SF293">
    <property type="entry name" value="PROTEIN ALP1-LIKE"/>
    <property type="match status" value="1"/>
</dbReference>
<dbReference type="GO" id="GO:0004518">
    <property type="term" value="F:nuclease activity"/>
    <property type="evidence" value="ECO:0007669"/>
    <property type="project" value="UniProtKB-KW"/>
</dbReference>
<dbReference type="InterPro" id="IPR045249">
    <property type="entry name" value="HARBI1-like"/>
</dbReference>
<keyword evidence="6" id="KW-0378">Hydrolase</keyword>
<keyword evidence="4" id="KW-0540">Nuclease</keyword>
<dbReference type="GO" id="GO:0016787">
    <property type="term" value="F:hydrolase activity"/>
    <property type="evidence" value="ECO:0007669"/>
    <property type="project" value="UniProtKB-KW"/>
</dbReference>
<dbReference type="InterPro" id="IPR027806">
    <property type="entry name" value="HARBI1_dom"/>
</dbReference>
<evidence type="ECO:0000313" key="9">
    <source>
        <dbReference type="EMBL" id="KAK3228465.1"/>
    </source>
</evidence>
<dbReference type="Pfam" id="PF13359">
    <property type="entry name" value="DDE_Tnp_4"/>
    <property type="match status" value="1"/>
</dbReference>
<evidence type="ECO:0000313" key="10">
    <source>
        <dbReference type="Proteomes" id="UP001281410"/>
    </source>
</evidence>
<comment type="subcellular location">
    <subcellularLocation>
        <location evidence="2">Nucleus</location>
    </subcellularLocation>
</comment>
<proteinExistence type="inferred from homology"/>
<evidence type="ECO:0000256" key="4">
    <source>
        <dbReference type="ARBA" id="ARBA00022722"/>
    </source>
</evidence>
<gene>
    <name evidence="9" type="ORF">Dsin_000346</name>
</gene>
<evidence type="ECO:0000256" key="2">
    <source>
        <dbReference type="ARBA" id="ARBA00004123"/>
    </source>
</evidence>
<dbReference type="EMBL" id="JANJYJ010000001">
    <property type="protein sequence ID" value="KAK3228465.1"/>
    <property type="molecule type" value="Genomic_DNA"/>
</dbReference>
<dbReference type="Proteomes" id="UP001281410">
    <property type="component" value="Unassembled WGS sequence"/>
</dbReference>
<comment type="similarity">
    <text evidence="3">Belongs to the HARBI1 family.</text>
</comment>
<keyword evidence="5" id="KW-0479">Metal-binding</keyword>
<comment type="caution">
    <text evidence="9">The sequence shown here is derived from an EMBL/GenBank/DDBJ whole genome shotgun (WGS) entry which is preliminary data.</text>
</comment>
<comment type="cofactor">
    <cofactor evidence="1">
        <name>a divalent metal cation</name>
        <dbReference type="ChEBI" id="CHEBI:60240"/>
    </cofactor>
</comment>
<reference evidence="9" key="1">
    <citation type="journal article" date="2023" name="Plant J.">
        <title>Genome sequences and population genomics provide insights into the demographic history, inbreeding, and mutation load of two 'living fossil' tree species of Dipteronia.</title>
        <authorList>
            <person name="Feng Y."/>
            <person name="Comes H.P."/>
            <person name="Chen J."/>
            <person name="Zhu S."/>
            <person name="Lu R."/>
            <person name="Zhang X."/>
            <person name="Li P."/>
            <person name="Qiu J."/>
            <person name="Olsen K.M."/>
            <person name="Qiu Y."/>
        </authorList>
    </citation>
    <scope>NUCLEOTIDE SEQUENCE</scope>
    <source>
        <strain evidence="9">NBL</strain>
    </source>
</reference>
<organism evidence="9 10">
    <name type="scientific">Dipteronia sinensis</name>
    <dbReference type="NCBI Taxonomy" id="43782"/>
    <lineage>
        <taxon>Eukaryota</taxon>
        <taxon>Viridiplantae</taxon>
        <taxon>Streptophyta</taxon>
        <taxon>Embryophyta</taxon>
        <taxon>Tracheophyta</taxon>
        <taxon>Spermatophyta</taxon>
        <taxon>Magnoliopsida</taxon>
        <taxon>eudicotyledons</taxon>
        <taxon>Gunneridae</taxon>
        <taxon>Pentapetalae</taxon>
        <taxon>rosids</taxon>
        <taxon>malvids</taxon>
        <taxon>Sapindales</taxon>
        <taxon>Sapindaceae</taxon>
        <taxon>Hippocastanoideae</taxon>
        <taxon>Acereae</taxon>
        <taxon>Dipteronia</taxon>
    </lineage>
</organism>
<sequence length="229" mass="26570">MGVFMDTKAPAIKELLKRPEPVPENSTDERWKWFKNCLGALDGTHVKVRVHISEKPKYRNRKGDISTNVLGVCSQDMQFIYVLPGWEGSAADGRVLRDAIRRTNGLRVPYDDEYTNCTGFLVPFRGQRYHLSEWRNGRQPNHPQEFYNMKHSSARNVIERCFGVIKNRWAILRSLSFYPTKIQNRIIIACCLLHNFIRREMPDDGNDVILEESDDEANELITTIEPSDE</sequence>
<dbReference type="AlphaFoldDB" id="A0AAE0B377"/>
<accession>A0AAE0B377</accession>
<evidence type="ECO:0000256" key="7">
    <source>
        <dbReference type="ARBA" id="ARBA00023242"/>
    </source>
</evidence>
<evidence type="ECO:0000256" key="3">
    <source>
        <dbReference type="ARBA" id="ARBA00006958"/>
    </source>
</evidence>
<evidence type="ECO:0000256" key="6">
    <source>
        <dbReference type="ARBA" id="ARBA00022801"/>
    </source>
</evidence>
<dbReference type="PANTHER" id="PTHR22930">
    <property type="match status" value="1"/>
</dbReference>
<dbReference type="GO" id="GO:0046872">
    <property type="term" value="F:metal ion binding"/>
    <property type="evidence" value="ECO:0007669"/>
    <property type="project" value="UniProtKB-KW"/>
</dbReference>
<name>A0AAE0B377_9ROSI</name>
<dbReference type="GO" id="GO:0005634">
    <property type="term" value="C:nucleus"/>
    <property type="evidence" value="ECO:0007669"/>
    <property type="project" value="UniProtKB-SubCell"/>
</dbReference>
<evidence type="ECO:0000259" key="8">
    <source>
        <dbReference type="Pfam" id="PF13359"/>
    </source>
</evidence>
<evidence type="ECO:0000256" key="5">
    <source>
        <dbReference type="ARBA" id="ARBA00022723"/>
    </source>
</evidence>
<feature type="domain" description="DDE Tnp4" evidence="8">
    <location>
        <begin position="41"/>
        <end position="195"/>
    </location>
</feature>
<keyword evidence="10" id="KW-1185">Reference proteome</keyword>
<protein>
    <recommendedName>
        <fullName evidence="8">DDE Tnp4 domain-containing protein</fullName>
    </recommendedName>
</protein>
<evidence type="ECO:0000256" key="1">
    <source>
        <dbReference type="ARBA" id="ARBA00001968"/>
    </source>
</evidence>